<dbReference type="AlphaFoldDB" id="B6AKZ4"/>
<reference evidence="1" key="1">
    <citation type="journal article" date="2004" name="Nature">
        <title>Community structure and metabolism through reconstruction of microbial genomes from the environment.</title>
        <authorList>
            <person name="Tyson G.W."/>
            <person name="Chapman J."/>
            <person name="Hugenholtz P."/>
            <person name="Allen E.E."/>
            <person name="Ram R.J."/>
            <person name="Richardson P.M."/>
            <person name="Solovyev V.V."/>
            <person name="Rubin E.M."/>
            <person name="Rokhsar D.S."/>
            <person name="Banfield J.F."/>
        </authorList>
    </citation>
    <scope>NUCLEOTIDE SEQUENCE [LARGE SCALE GENOMIC DNA]</scope>
</reference>
<protein>
    <submittedName>
        <fullName evidence="1">Integrase</fullName>
    </submittedName>
</protein>
<accession>B6AKZ4</accession>
<gene>
    <name evidence="1" type="ORF">CGL2_11346027</name>
</gene>
<reference evidence="1" key="2">
    <citation type="journal article" date="2008" name="PLoS Biol.">
        <title>Population genomic analysis of strain variation in Leptospirillum group II bacteria involved in acid mine drainage formation.</title>
        <authorList>
            <person name="Simmons S.L."/>
            <person name="Dibartolo G."/>
            <person name="Denef V.J."/>
            <person name="Goltsman D.S."/>
            <person name="Thelen M.P."/>
            <person name="Banfield J.F."/>
        </authorList>
    </citation>
    <scope>NUCLEOTIDE SEQUENCE [LARGE SCALE GENOMIC DNA]</scope>
</reference>
<name>B6AKZ4_9BACT</name>
<organism evidence="1">
    <name type="scientific">Leptospirillum sp. Group II '5-way CG'</name>
    <dbReference type="NCBI Taxonomy" id="419541"/>
    <lineage>
        <taxon>Bacteria</taxon>
        <taxon>Pseudomonadati</taxon>
        <taxon>Nitrospirota</taxon>
        <taxon>Nitrospiria</taxon>
        <taxon>Nitrospirales</taxon>
        <taxon>Nitrospiraceae</taxon>
        <taxon>Leptospirillum</taxon>
    </lineage>
</organism>
<evidence type="ECO:0000313" key="1">
    <source>
        <dbReference type="EMBL" id="EDZ40248.1"/>
    </source>
</evidence>
<dbReference type="EMBL" id="DS995259">
    <property type="protein sequence ID" value="EDZ40248.1"/>
    <property type="molecule type" value="Genomic_DNA"/>
</dbReference>
<proteinExistence type="predicted"/>
<sequence length="127" mass="14428">MPARTRLAKGWVFQMEIRVFSRRCPFLLEETSRSYRSRASERVVLSYSFLETKTPRSISASICLAQASAEAFVSKVRVIRSNPFLLTIALQDPLLFWKDAIFDLPPGEIIGWKDPSIFCSGTIRAPN</sequence>